<evidence type="ECO:0000313" key="1">
    <source>
        <dbReference type="EMBL" id="BAP28920.1"/>
    </source>
</evidence>
<dbReference type="Proteomes" id="UP000202039">
    <property type="component" value="Segment"/>
</dbReference>
<dbReference type="EMBL" id="AP014629">
    <property type="protein sequence ID" value="BAP28920.1"/>
    <property type="molecule type" value="Genomic_DNA"/>
</dbReference>
<dbReference type="GeneID" id="23681471"/>
<sequence>MDALEKILLDWLQSDELQQEMTADLAQIEAVADYRTSMQQEVMNGTSIQRG</sequence>
<dbReference type="RefSeq" id="YP_009126652.1">
    <property type="nucleotide sequence ID" value="NC_026611.1"/>
</dbReference>
<dbReference type="KEGG" id="vg:23681471"/>
<organism evidence="1 2">
    <name type="scientific">Edwardsiella phage GF-2</name>
    <dbReference type="NCBI Taxonomy" id="1537091"/>
    <lineage>
        <taxon>Viruses</taxon>
        <taxon>Duplodnaviria</taxon>
        <taxon>Heunggongvirae</taxon>
        <taxon>Uroviricota</taxon>
        <taxon>Caudoviricetes</taxon>
        <taxon>Gofduovirus</taxon>
        <taxon>Gofduovirus GF2</taxon>
    </lineage>
</organism>
<accession>A0A077KGY5</accession>
<evidence type="ECO:0000313" key="2">
    <source>
        <dbReference type="Proteomes" id="UP000202039"/>
    </source>
</evidence>
<protein>
    <submittedName>
        <fullName evidence="1">Uncharacterized protein</fullName>
    </submittedName>
</protein>
<keyword evidence="2" id="KW-1185">Reference proteome</keyword>
<proteinExistence type="predicted"/>
<name>A0A077KGY5_9CAUD</name>
<reference evidence="1 2" key="1">
    <citation type="journal article" date="2015" name="Arch. Virol.">
        <title>Full-genome sequence of a novel myovirus, GF-2, infecting Edwardsiella tarda: comparison with other Edwardsiella myoviral genomes.</title>
        <authorList>
            <person name="Yasuike M."/>
            <person name="Nishiki I."/>
            <person name="Iwasaki Y."/>
            <person name="Nakamura Y."/>
            <person name="Fujiwara A."/>
            <person name="Sugaya E."/>
            <person name="Kawato Y."/>
            <person name="Nagai S."/>
            <person name="Kobayashi T."/>
            <person name="Ototake M."/>
            <person name="Nakai T."/>
        </authorList>
    </citation>
    <scope>NUCLEOTIDE SEQUENCE [LARGE SCALE GENOMIC DNA]</scope>
</reference>